<feature type="region of interest" description="Disordered" evidence="5">
    <location>
        <begin position="261"/>
        <end position="286"/>
    </location>
</feature>
<evidence type="ECO:0000256" key="3">
    <source>
        <dbReference type="ARBA" id="ARBA00023204"/>
    </source>
</evidence>
<accession>A0AAD9KL50</accession>
<feature type="region of interest" description="Disordered" evidence="5">
    <location>
        <begin position="323"/>
        <end position="344"/>
    </location>
</feature>
<organism evidence="8 9">
    <name type="scientific">Ridgeia piscesae</name>
    <name type="common">Tubeworm</name>
    <dbReference type="NCBI Taxonomy" id="27915"/>
    <lineage>
        <taxon>Eukaryota</taxon>
        <taxon>Metazoa</taxon>
        <taxon>Spiralia</taxon>
        <taxon>Lophotrochozoa</taxon>
        <taxon>Annelida</taxon>
        <taxon>Polychaeta</taxon>
        <taxon>Sedentaria</taxon>
        <taxon>Canalipalpata</taxon>
        <taxon>Sabellida</taxon>
        <taxon>Siboglinidae</taxon>
        <taxon>Ridgeia</taxon>
    </lineage>
</organism>
<feature type="compositionally biased region" description="Polar residues" evidence="5">
    <location>
        <begin position="614"/>
        <end position="624"/>
    </location>
</feature>
<feature type="compositionally biased region" description="Low complexity" evidence="5">
    <location>
        <begin position="261"/>
        <end position="276"/>
    </location>
</feature>
<feature type="region of interest" description="Disordered" evidence="5">
    <location>
        <begin position="427"/>
        <end position="450"/>
    </location>
</feature>
<comment type="subcellular location">
    <subcellularLocation>
        <location evidence="1">Nucleus</location>
    </subcellularLocation>
</comment>
<protein>
    <submittedName>
        <fullName evidence="8">Uncharacterized protein</fullName>
    </submittedName>
</protein>
<dbReference type="Pfam" id="PF15539">
    <property type="entry name" value="CAF1-p150_C2"/>
    <property type="match status" value="1"/>
</dbReference>
<name>A0AAD9KL50_RIDPI</name>
<dbReference type="InterPro" id="IPR029105">
    <property type="entry name" value="CAF1-p150_C2"/>
</dbReference>
<evidence type="ECO:0000313" key="8">
    <source>
        <dbReference type="EMBL" id="KAK2173614.1"/>
    </source>
</evidence>
<feature type="region of interest" description="Disordered" evidence="5">
    <location>
        <begin position="584"/>
        <end position="644"/>
    </location>
</feature>
<sequence length="644" mass="71443">MCTQQVEEKTGLFMAFEVKKGMRLAPLHRAVLDSESHMSLDKHLETQDCHRTFVEECKTRLPRSTPQTWPSNDQEVEIVEVDCETTPLKPMKVKLLQFCENYRPAYYGTWRKQSRHMSIEKRKAVQLARTKRWEMDRTKKCEALKRKCIGVSWWSPGPVTEEDPMKTVLRKYHAVLLTATPIAVSENTEPAKEPAKKGCAIRSVPEAALPHLARLVHGNVCSIQKLVKEFREYWSRHTADGEASMTDKTGDMSVTDGDISVTDNNTSVTDNNASVTDNNASVTDADGDVSMTDKKCDTSLIQKDMSMTDKDCDTSVIDKDGDTSMIDKDIDSNKNSDVTSIPTDPSLNASHIGSPDGIDGCVKPVCRYTFSKRQLDKTIRKLGVYEKRTEYRRTCWYVHQHLLEKFSLTDLPIPTEWQWLTRPNVDPTKKKKKLMTPRVRNTSTPVRSNTPTIKQFAVPNMKPIVNPVQKRPQFSAAITSPGGCVVPIVIDDDACSTVAPSIVDAAPPTAPSGEKVISNALSLPYSSTAVLTQLPQVSTSGGRSETVICEDSDNSLILHFSESESGMTDGHTDIAAGQVAFPKFPKPPSSGQIGGKKKEKERVKPRRVMPTLLSMFNSQTQSKGMLNGAKNKPGANVSTPIEID</sequence>
<keyword evidence="3" id="KW-0234">DNA repair</keyword>
<evidence type="ECO:0000256" key="2">
    <source>
        <dbReference type="ARBA" id="ARBA00022763"/>
    </source>
</evidence>
<evidence type="ECO:0000259" key="6">
    <source>
        <dbReference type="Pfam" id="PF12253"/>
    </source>
</evidence>
<dbReference type="GO" id="GO:0006281">
    <property type="term" value="P:DNA repair"/>
    <property type="evidence" value="ECO:0007669"/>
    <property type="project" value="UniProtKB-KW"/>
</dbReference>
<dbReference type="GO" id="GO:0006334">
    <property type="term" value="P:nucleosome assembly"/>
    <property type="evidence" value="ECO:0007669"/>
    <property type="project" value="TreeGrafter"/>
</dbReference>
<dbReference type="AlphaFoldDB" id="A0AAD9KL50"/>
<keyword evidence="4" id="KW-0539">Nucleus</keyword>
<dbReference type="PANTHER" id="PTHR15272:SF0">
    <property type="entry name" value="CHROMATIN ASSEMBLY FACTOR 1 SUBUNIT A"/>
    <property type="match status" value="1"/>
</dbReference>
<feature type="domain" description="Chromatin assembly factor 1 subunit A dimerization" evidence="6">
    <location>
        <begin position="94"/>
        <end position="121"/>
    </location>
</feature>
<reference evidence="8" key="1">
    <citation type="journal article" date="2023" name="Mol. Biol. Evol.">
        <title>Third-Generation Sequencing Reveals the Adaptive Role of the Epigenome in Three Deep-Sea Polychaetes.</title>
        <authorList>
            <person name="Perez M."/>
            <person name="Aroh O."/>
            <person name="Sun Y."/>
            <person name="Lan Y."/>
            <person name="Juniper S.K."/>
            <person name="Young C.R."/>
            <person name="Angers B."/>
            <person name="Qian P.Y."/>
        </authorList>
    </citation>
    <scope>NUCLEOTIDE SEQUENCE</scope>
    <source>
        <strain evidence="8">R07B-5</strain>
    </source>
</reference>
<evidence type="ECO:0000256" key="5">
    <source>
        <dbReference type="SAM" id="MobiDB-lite"/>
    </source>
</evidence>
<evidence type="ECO:0000256" key="1">
    <source>
        <dbReference type="ARBA" id="ARBA00004123"/>
    </source>
</evidence>
<comment type="caution">
    <text evidence="8">The sequence shown here is derived from an EMBL/GenBank/DDBJ whole genome shotgun (WGS) entry which is preliminary data.</text>
</comment>
<keyword evidence="2" id="KW-0227">DNA damage</keyword>
<dbReference type="GO" id="GO:0005634">
    <property type="term" value="C:nucleus"/>
    <property type="evidence" value="ECO:0007669"/>
    <property type="project" value="UniProtKB-SubCell"/>
</dbReference>
<keyword evidence="9" id="KW-1185">Reference proteome</keyword>
<gene>
    <name evidence="8" type="ORF">NP493_863g01014</name>
</gene>
<dbReference type="Pfam" id="PF12253">
    <property type="entry name" value="CAF1A_dimeriz"/>
    <property type="match status" value="1"/>
</dbReference>
<feature type="compositionally biased region" description="Polar residues" evidence="5">
    <location>
        <begin position="335"/>
        <end position="344"/>
    </location>
</feature>
<dbReference type="Proteomes" id="UP001209878">
    <property type="component" value="Unassembled WGS sequence"/>
</dbReference>
<evidence type="ECO:0000259" key="7">
    <source>
        <dbReference type="Pfam" id="PF15539"/>
    </source>
</evidence>
<dbReference type="GO" id="GO:0033186">
    <property type="term" value="C:CAF-1 complex"/>
    <property type="evidence" value="ECO:0007669"/>
    <property type="project" value="TreeGrafter"/>
</dbReference>
<evidence type="ECO:0000313" key="9">
    <source>
        <dbReference type="Proteomes" id="UP001209878"/>
    </source>
</evidence>
<dbReference type="PANTHER" id="PTHR15272">
    <property type="entry name" value="CHROMATIN ASSEMBLY FACTOR 1 SUBUNIT A CAF-1 SUBUNIT A"/>
    <property type="match status" value="1"/>
</dbReference>
<feature type="compositionally biased region" description="Basic and acidic residues" evidence="5">
    <location>
        <begin position="323"/>
        <end position="334"/>
    </location>
</feature>
<feature type="compositionally biased region" description="Polar residues" evidence="5">
    <location>
        <begin position="439"/>
        <end position="450"/>
    </location>
</feature>
<dbReference type="InterPro" id="IPR022043">
    <property type="entry name" value="CAF1A_DD"/>
</dbReference>
<proteinExistence type="predicted"/>
<feature type="domain" description="Chromatin assembly factor 1 subunit p150 C-terminal" evidence="7">
    <location>
        <begin position="370"/>
        <end position="423"/>
    </location>
</feature>
<dbReference type="EMBL" id="JAODUO010000863">
    <property type="protein sequence ID" value="KAK2173614.1"/>
    <property type="molecule type" value="Genomic_DNA"/>
</dbReference>
<evidence type="ECO:0000256" key="4">
    <source>
        <dbReference type="ARBA" id="ARBA00023242"/>
    </source>
</evidence>